<protein>
    <submittedName>
        <fullName evidence="4">Alkaline phosphatase</fullName>
    </submittedName>
</protein>
<dbReference type="RefSeq" id="WP_282199583.1">
    <property type="nucleotide sequence ID" value="NZ_BOQE01000001.1"/>
</dbReference>
<dbReference type="AlphaFoldDB" id="A0AAV4LF84"/>
<gene>
    <name evidence="4" type="ORF">DNHGIG_20360</name>
</gene>
<dbReference type="GO" id="GO:0005886">
    <property type="term" value="C:plasma membrane"/>
    <property type="evidence" value="ECO:0007669"/>
    <property type="project" value="TreeGrafter"/>
</dbReference>
<keyword evidence="2" id="KW-1133">Transmembrane helix</keyword>
<dbReference type="Pfam" id="PF09335">
    <property type="entry name" value="VTT_dom"/>
    <property type="match status" value="1"/>
</dbReference>
<feature type="transmembrane region" description="Helical" evidence="2">
    <location>
        <begin position="167"/>
        <end position="188"/>
    </location>
</feature>
<evidence type="ECO:0000313" key="5">
    <source>
        <dbReference type="Proteomes" id="UP001057291"/>
    </source>
</evidence>
<feature type="transmembrane region" description="Helical" evidence="2">
    <location>
        <begin position="134"/>
        <end position="155"/>
    </location>
</feature>
<feature type="transmembrane region" description="Helical" evidence="2">
    <location>
        <begin position="12"/>
        <end position="34"/>
    </location>
</feature>
<evidence type="ECO:0000256" key="1">
    <source>
        <dbReference type="ARBA" id="ARBA00010792"/>
    </source>
</evidence>
<reference evidence="4" key="1">
    <citation type="journal article" date="2023" name="Int. J. Syst. Evol. Microbiol.">
        <title>Collibacillus ludicampi gen. nov., sp. nov., a new soil bacterium of the family Alicyclobacillaceae.</title>
        <authorList>
            <person name="Jojima T."/>
            <person name="Ioku Y."/>
            <person name="Fukuta Y."/>
            <person name="Shirasaka N."/>
            <person name="Matsumura Y."/>
            <person name="Mori M."/>
        </authorList>
    </citation>
    <scope>NUCLEOTIDE SEQUENCE</scope>
    <source>
        <strain evidence="4">TP075</strain>
    </source>
</reference>
<accession>A0AAV4LF84</accession>
<dbReference type="Proteomes" id="UP001057291">
    <property type="component" value="Unassembled WGS sequence"/>
</dbReference>
<dbReference type="PANTHER" id="PTHR42709:SF9">
    <property type="entry name" value="ALKALINE PHOSPHATASE LIKE PROTEIN"/>
    <property type="match status" value="1"/>
</dbReference>
<name>A0AAV4LF84_9BACL</name>
<comment type="caution">
    <text evidence="4">The sequence shown here is derived from an EMBL/GenBank/DDBJ whole genome shotgun (WGS) entry which is preliminary data.</text>
</comment>
<dbReference type="PANTHER" id="PTHR42709">
    <property type="entry name" value="ALKALINE PHOSPHATASE LIKE PROTEIN"/>
    <property type="match status" value="1"/>
</dbReference>
<dbReference type="InterPro" id="IPR051311">
    <property type="entry name" value="DedA_domain"/>
</dbReference>
<evidence type="ECO:0000259" key="3">
    <source>
        <dbReference type="Pfam" id="PF09335"/>
    </source>
</evidence>
<sequence length="198" mass="22614">MNVHHLLETYGYIGIFGALFLEYLGIPFPAETILTVSGFAWAKGTFAFLPLYLSALTGTFAGSLVAYFIGLYFGRPFILRYGKYVRITHEKLDQAEEKFKKYTIPILIFSRFLAGVRVLVPYLAGINRTALKSFILYSLIGSLVWAMLFLFIGRFVGHEWHYVQHRLHRYLIPLLAAIAVMIAGIWLLRARNNRKANS</sequence>
<dbReference type="EMBL" id="BOQE01000001">
    <property type="protein sequence ID" value="GIM46487.1"/>
    <property type="molecule type" value="Genomic_DNA"/>
</dbReference>
<comment type="similarity">
    <text evidence="1">Belongs to the DedA family.</text>
</comment>
<evidence type="ECO:0000256" key="2">
    <source>
        <dbReference type="SAM" id="Phobius"/>
    </source>
</evidence>
<keyword evidence="2" id="KW-0812">Transmembrane</keyword>
<keyword evidence="5" id="KW-1185">Reference proteome</keyword>
<feature type="domain" description="VTT" evidence="3">
    <location>
        <begin position="28"/>
        <end position="154"/>
    </location>
</feature>
<organism evidence="4 5">
    <name type="scientific">Collibacillus ludicampi</name>
    <dbReference type="NCBI Taxonomy" id="2771369"/>
    <lineage>
        <taxon>Bacteria</taxon>
        <taxon>Bacillati</taxon>
        <taxon>Bacillota</taxon>
        <taxon>Bacilli</taxon>
        <taxon>Bacillales</taxon>
        <taxon>Alicyclobacillaceae</taxon>
        <taxon>Collibacillus</taxon>
    </lineage>
</organism>
<dbReference type="InterPro" id="IPR032816">
    <property type="entry name" value="VTT_dom"/>
</dbReference>
<keyword evidence="2" id="KW-0472">Membrane</keyword>
<proteinExistence type="inferred from homology"/>
<feature type="transmembrane region" description="Helical" evidence="2">
    <location>
        <begin position="46"/>
        <end position="73"/>
    </location>
</feature>
<evidence type="ECO:0000313" key="4">
    <source>
        <dbReference type="EMBL" id="GIM46487.1"/>
    </source>
</evidence>